<dbReference type="AlphaFoldDB" id="A0A9N9MNK9"/>
<dbReference type="EMBL" id="OU892280">
    <property type="protein sequence ID" value="CAG9767380.1"/>
    <property type="molecule type" value="Genomic_DNA"/>
</dbReference>
<feature type="compositionally biased region" description="Low complexity" evidence="1">
    <location>
        <begin position="67"/>
        <end position="80"/>
    </location>
</feature>
<feature type="compositionally biased region" description="Polar residues" evidence="1">
    <location>
        <begin position="54"/>
        <end position="66"/>
    </location>
</feature>
<evidence type="ECO:0000313" key="3">
    <source>
        <dbReference type="Proteomes" id="UP001152799"/>
    </source>
</evidence>
<feature type="compositionally biased region" description="Pro residues" evidence="1">
    <location>
        <begin position="1"/>
        <end position="11"/>
    </location>
</feature>
<proteinExistence type="predicted"/>
<feature type="compositionally biased region" description="Low complexity" evidence="1">
    <location>
        <begin position="12"/>
        <end position="40"/>
    </location>
</feature>
<organism evidence="2 3">
    <name type="scientific">Ceutorhynchus assimilis</name>
    <name type="common">cabbage seed weevil</name>
    <dbReference type="NCBI Taxonomy" id="467358"/>
    <lineage>
        <taxon>Eukaryota</taxon>
        <taxon>Metazoa</taxon>
        <taxon>Ecdysozoa</taxon>
        <taxon>Arthropoda</taxon>
        <taxon>Hexapoda</taxon>
        <taxon>Insecta</taxon>
        <taxon>Pterygota</taxon>
        <taxon>Neoptera</taxon>
        <taxon>Endopterygota</taxon>
        <taxon>Coleoptera</taxon>
        <taxon>Polyphaga</taxon>
        <taxon>Cucujiformia</taxon>
        <taxon>Curculionidae</taxon>
        <taxon>Ceutorhynchinae</taxon>
        <taxon>Ceutorhynchus</taxon>
    </lineage>
</organism>
<feature type="region of interest" description="Disordered" evidence="1">
    <location>
        <begin position="1"/>
        <end position="81"/>
    </location>
</feature>
<protein>
    <submittedName>
        <fullName evidence="2">Uncharacterized protein</fullName>
    </submittedName>
</protein>
<keyword evidence="3" id="KW-1185">Reference proteome</keyword>
<accession>A0A9N9MNK9</accession>
<reference evidence="2" key="1">
    <citation type="submission" date="2022-01" db="EMBL/GenBank/DDBJ databases">
        <authorList>
            <person name="King R."/>
        </authorList>
    </citation>
    <scope>NUCLEOTIDE SEQUENCE</scope>
</reference>
<evidence type="ECO:0000256" key="1">
    <source>
        <dbReference type="SAM" id="MobiDB-lite"/>
    </source>
</evidence>
<sequence>MPQPPAPPPGAFPSSHVTPVVTSSGPSSVHSTTPSVTSSPLHHVHQPPPIVTVSAASPSGASGTQISRPSSPGDSRPSSPAHTFTFTIIMKKVTPIDEFDVAL</sequence>
<name>A0A9N9MNK9_9CUCU</name>
<dbReference type="Proteomes" id="UP001152799">
    <property type="component" value="Chromosome 4"/>
</dbReference>
<gene>
    <name evidence="2" type="ORF">CEUTPL_LOCUS7945</name>
</gene>
<evidence type="ECO:0000313" key="2">
    <source>
        <dbReference type="EMBL" id="CAG9767380.1"/>
    </source>
</evidence>